<dbReference type="PANTHER" id="PTHR30244">
    <property type="entry name" value="TRANSAMINASE"/>
    <property type="match status" value="1"/>
</dbReference>
<accession>A0A7R8XAC1</accession>
<dbReference type="InterPro" id="IPR015424">
    <property type="entry name" value="PyrdxlP-dep_Trfase"/>
</dbReference>
<reference evidence="3" key="1">
    <citation type="submission" date="2020-11" db="EMBL/GenBank/DDBJ databases">
        <authorList>
            <person name="Tran Van P."/>
        </authorList>
    </citation>
    <scope>NUCLEOTIDE SEQUENCE</scope>
</reference>
<dbReference type="OrthoDB" id="422066at2759"/>
<keyword evidence="4" id="KW-1185">Reference proteome</keyword>
<organism evidence="3">
    <name type="scientific">Darwinula stevensoni</name>
    <dbReference type="NCBI Taxonomy" id="69355"/>
    <lineage>
        <taxon>Eukaryota</taxon>
        <taxon>Metazoa</taxon>
        <taxon>Ecdysozoa</taxon>
        <taxon>Arthropoda</taxon>
        <taxon>Crustacea</taxon>
        <taxon>Oligostraca</taxon>
        <taxon>Ostracoda</taxon>
        <taxon>Podocopa</taxon>
        <taxon>Podocopida</taxon>
        <taxon>Darwinulocopina</taxon>
        <taxon>Darwinuloidea</taxon>
        <taxon>Darwinulidae</taxon>
        <taxon>Darwinula</taxon>
    </lineage>
</organism>
<dbReference type="SUPFAM" id="SSF52402">
    <property type="entry name" value="Adenine nucleotide alpha hydrolases-like"/>
    <property type="match status" value="1"/>
</dbReference>
<dbReference type="GO" id="GO:0008483">
    <property type="term" value="F:transaminase activity"/>
    <property type="evidence" value="ECO:0007669"/>
    <property type="project" value="TreeGrafter"/>
</dbReference>
<proteinExistence type="inferred from homology"/>
<dbReference type="InterPro" id="IPR012795">
    <property type="entry name" value="tRNA_Ile_lys_synt_N"/>
</dbReference>
<name>A0A7R8XAC1_9CRUS</name>
<evidence type="ECO:0000256" key="1">
    <source>
        <dbReference type="ARBA" id="ARBA00022898"/>
    </source>
</evidence>
<dbReference type="CDD" id="cd00616">
    <property type="entry name" value="AHBA_syn"/>
    <property type="match status" value="1"/>
</dbReference>
<evidence type="ECO:0000313" key="4">
    <source>
        <dbReference type="Proteomes" id="UP000677054"/>
    </source>
</evidence>
<dbReference type="EMBL" id="CAJPEV010000452">
    <property type="protein sequence ID" value="CAG0885445.1"/>
    <property type="molecule type" value="Genomic_DNA"/>
</dbReference>
<dbReference type="InterPro" id="IPR015421">
    <property type="entry name" value="PyrdxlP-dep_Trfase_major"/>
</dbReference>
<dbReference type="Proteomes" id="UP000677054">
    <property type="component" value="Unassembled WGS sequence"/>
</dbReference>
<dbReference type="AlphaFoldDB" id="A0A7R8XAC1"/>
<evidence type="ECO:0008006" key="5">
    <source>
        <dbReference type="Google" id="ProtNLM"/>
    </source>
</evidence>
<sequence length="513" mass="59048">QYHKIKPEIDKSLLEVVESGAFINGSEVQTFQKELEEYLDVKHVIPCANGTDALQIALMALDLKPGDEVITADFTFAATVEVIHLLGLKSVLVDVDYDNFTIDLEKLKAAITPKTKAIIPVHLFGQSAQMEEIMKIAKEHNLYVIEDTAQAIGSDFMDSKGDKQKTGTIGTIGTTSFFPSKNLGCYGDGGAIFTNDDALAHKIKGIVNHGMYKRYYHDEIGVNSRLDSIQAAVLRKKLPFLNDYNQARQKAADYYDKAFKNHPHLLIPKRENYSNHVFHQYTLRVKNGKRNELQAFLAEHDIPAMIYYPVPLRKQKAYDTGDYNDTDFPNTDKLIDEVISLPMHTELDEEQLKYITDKQYKINLSVVHCNFQLRGEDSDKDEEFIKDYCSKYDIPIFIKKFDTFQEKTNQESIQMVARRLRYQYFKDLIKEHDFFAIATAHHADDNIETFFINLLRGSGLQGLSGMKILSHHIFRPLLNEPKEDIIRYATFHQIPWREDISNQKNDYLRNTIR</sequence>
<dbReference type="NCBIfam" id="TIGR02432">
    <property type="entry name" value="lysidine_TilS_N"/>
    <property type="match status" value="1"/>
</dbReference>
<dbReference type="CDD" id="cd01992">
    <property type="entry name" value="TilS_N"/>
    <property type="match status" value="1"/>
</dbReference>
<dbReference type="Gene3D" id="3.90.1150.10">
    <property type="entry name" value="Aspartate Aminotransferase, domain 1"/>
    <property type="match status" value="1"/>
</dbReference>
<dbReference type="GO" id="GO:0008033">
    <property type="term" value="P:tRNA processing"/>
    <property type="evidence" value="ECO:0007669"/>
    <property type="project" value="InterPro"/>
</dbReference>
<dbReference type="PANTHER" id="PTHR30244:SF36">
    <property type="entry name" value="3-OXO-GLUCOSE-6-PHOSPHATE:GLUTAMATE AMINOTRANSFERASE"/>
    <property type="match status" value="1"/>
</dbReference>
<dbReference type="Gene3D" id="3.40.640.10">
    <property type="entry name" value="Type I PLP-dependent aspartate aminotransferase-like (Major domain)"/>
    <property type="match status" value="1"/>
</dbReference>
<dbReference type="GO" id="GO:0030170">
    <property type="term" value="F:pyridoxal phosphate binding"/>
    <property type="evidence" value="ECO:0007669"/>
    <property type="project" value="TreeGrafter"/>
</dbReference>
<dbReference type="InterPro" id="IPR000653">
    <property type="entry name" value="DegT/StrS_aminotransferase"/>
</dbReference>
<dbReference type="SUPFAM" id="SSF53383">
    <property type="entry name" value="PLP-dependent transferases"/>
    <property type="match status" value="1"/>
</dbReference>
<keyword evidence="1" id="KW-0663">Pyridoxal phosphate</keyword>
<comment type="similarity">
    <text evidence="2">Belongs to the DegT/DnrJ/EryC1 family.</text>
</comment>
<dbReference type="InterPro" id="IPR015422">
    <property type="entry name" value="PyrdxlP-dep_Trfase_small"/>
</dbReference>
<dbReference type="InterPro" id="IPR014729">
    <property type="entry name" value="Rossmann-like_a/b/a_fold"/>
</dbReference>
<dbReference type="EMBL" id="LR899969">
    <property type="protein sequence ID" value="CAD7243556.1"/>
    <property type="molecule type" value="Genomic_DNA"/>
</dbReference>
<dbReference type="GO" id="GO:0005524">
    <property type="term" value="F:ATP binding"/>
    <property type="evidence" value="ECO:0007669"/>
    <property type="project" value="InterPro"/>
</dbReference>
<evidence type="ECO:0000313" key="3">
    <source>
        <dbReference type="EMBL" id="CAD7243556.1"/>
    </source>
</evidence>
<gene>
    <name evidence="3" type="ORF">DSTB1V02_LOCUS3473</name>
</gene>
<dbReference type="GO" id="GO:0016879">
    <property type="term" value="F:ligase activity, forming carbon-nitrogen bonds"/>
    <property type="evidence" value="ECO:0007669"/>
    <property type="project" value="InterPro"/>
</dbReference>
<protein>
    <recommendedName>
        <fullName evidence="5">Transcriptional regulator</fullName>
    </recommendedName>
</protein>
<dbReference type="Pfam" id="PF01041">
    <property type="entry name" value="DegT_DnrJ_EryC1"/>
    <property type="match status" value="1"/>
</dbReference>
<feature type="non-terminal residue" evidence="3">
    <location>
        <position position="1"/>
    </location>
</feature>
<dbReference type="GO" id="GO:0000271">
    <property type="term" value="P:polysaccharide biosynthetic process"/>
    <property type="evidence" value="ECO:0007669"/>
    <property type="project" value="TreeGrafter"/>
</dbReference>
<feature type="non-terminal residue" evidence="3">
    <location>
        <position position="513"/>
    </location>
</feature>
<dbReference type="Gene3D" id="3.40.50.620">
    <property type="entry name" value="HUPs"/>
    <property type="match status" value="1"/>
</dbReference>
<evidence type="ECO:0000256" key="2">
    <source>
        <dbReference type="ARBA" id="ARBA00037999"/>
    </source>
</evidence>